<name>A0ABV3AXW7_9ACTN</name>
<reference evidence="1 2" key="1">
    <citation type="submission" date="2024-06" db="EMBL/GenBank/DDBJ databases">
        <title>The Natural Products Discovery Center: Release of the First 8490 Sequenced Strains for Exploring Actinobacteria Biosynthetic Diversity.</title>
        <authorList>
            <person name="Kalkreuter E."/>
            <person name="Kautsar S.A."/>
            <person name="Yang D."/>
            <person name="Bader C.D."/>
            <person name="Teijaro C.N."/>
            <person name="Fluegel L."/>
            <person name="Davis C.M."/>
            <person name="Simpson J.R."/>
            <person name="Lauterbach L."/>
            <person name="Steele A.D."/>
            <person name="Gui C."/>
            <person name="Meng S."/>
            <person name="Li G."/>
            <person name="Viehrig K."/>
            <person name="Ye F."/>
            <person name="Su P."/>
            <person name="Kiefer A.F."/>
            <person name="Nichols A."/>
            <person name="Cepeda A.J."/>
            <person name="Yan W."/>
            <person name="Fan B."/>
            <person name="Jiang Y."/>
            <person name="Adhikari A."/>
            <person name="Zheng C.-J."/>
            <person name="Schuster L."/>
            <person name="Cowan T.M."/>
            <person name="Smanski M.J."/>
            <person name="Chevrette M.G."/>
            <person name="De Carvalho L.P.S."/>
            <person name="Shen B."/>
        </authorList>
    </citation>
    <scope>NUCLEOTIDE SEQUENCE [LARGE SCALE GENOMIC DNA]</scope>
    <source>
        <strain evidence="1 2">NPDC046851</strain>
    </source>
</reference>
<sequence>MRLSKEIDCTVRLGLHDISDQDVATLVSGVRSREHEVAMLWEPGADCALTVDFGDDLEGAQALVEAAQELEKSSGDQG</sequence>
<accession>A0ABV3AXW7</accession>
<comment type="caution">
    <text evidence="1">The sequence shown here is derived from an EMBL/GenBank/DDBJ whole genome shotgun (WGS) entry which is preliminary data.</text>
</comment>
<organism evidence="1 2">
    <name type="scientific">Streptomyces neyagawaensis</name>
    <dbReference type="NCBI Taxonomy" id="42238"/>
    <lineage>
        <taxon>Bacteria</taxon>
        <taxon>Bacillati</taxon>
        <taxon>Actinomycetota</taxon>
        <taxon>Actinomycetes</taxon>
        <taxon>Kitasatosporales</taxon>
        <taxon>Streptomycetaceae</taxon>
        <taxon>Streptomyces</taxon>
    </lineage>
</organism>
<evidence type="ECO:0000313" key="1">
    <source>
        <dbReference type="EMBL" id="MEU6801406.1"/>
    </source>
</evidence>
<keyword evidence="2" id="KW-1185">Reference proteome</keyword>
<evidence type="ECO:0000313" key="2">
    <source>
        <dbReference type="Proteomes" id="UP001551189"/>
    </source>
</evidence>
<protein>
    <submittedName>
        <fullName evidence="1">Uncharacterized protein</fullName>
    </submittedName>
</protein>
<proteinExistence type="predicted"/>
<dbReference type="Proteomes" id="UP001551189">
    <property type="component" value="Unassembled WGS sequence"/>
</dbReference>
<dbReference type="EMBL" id="JBEYXT010000032">
    <property type="protein sequence ID" value="MEU6801406.1"/>
    <property type="molecule type" value="Genomic_DNA"/>
</dbReference>
<gene>
    <name evidence="1" type="ORF">ABZ931_10380</name>
</gene>
<dbReference type="RefSeq" id="WP_055540278.1">
    <property type="nucleotide sequence ID" value="NZ_JAMGBG010000025.1"/>
</dbReference>